<evidence type="ECO:0000256" key="8">
    <source>
        <dbReference type="ARBA" id="ARBA00023136"/>
    </source>
</evidence>
<evidence type="ECO:0000256" key="13">
    <source>
        <dbReference type="ARBA" id="ARBA00037649"/>
    </source>
</evidence>
<evidence type="ECO:0000256" key="1">
    <source>
        <dbReference type="ARBA" id="ARBA00004191"/>
    </source>
</evidence>
<evidence type="ECO:0000256" key="5">
    <source>
        <dbReference type="ARBA" id="ARBA00022525"/>
    </source>
</evidence>
<feature type="region of interest" description="Disordered" evidence="16">
    <location>
        <begin position="533"/>
        <end position="566"/>
    </location>
</feature>
<accession>A0A1M7KNK5</accession>
<dbReference type="InterPro" id="IPR000490">
    <property type="entry name" value="Glyco_hydro_17"/>
</dbReference>
<dbReference type="GO" id="GO:0071555">
    <property type="term" value="P:cell wall organization"/>
    <property type="evidence" value="ECO:0007669"/>
    <property type="project" value="UniProtKB-KW"/>
</dbReference>
<dbReference type="GO" id="GO:0004553">
    <property type="term" value="F:hydrolase activity, hydrolyzing O-glycosyl compounds"/>
    <property type="evidence" value="ECO:0007669"/>
    <property type="project" value="InterPro"/>
</dbReference>
<dbReference type="SUPFAM" id="SSF51445">
    <property type="entry name" value="(Trans)glycosidases"/>
    <property type="match status" value="1"/>
</dbReference>
<keyword evidence="17" id="KW-1133">Transmembrane helix</keyword>
<sequence>MRTPLALFFVSIGLIAAAWWWLAAPVTLVRAPIDPEAKLECVSYAPFRGEQTPHNPRLIVSPEQIAEDLGELAKVTKCIRTYSIDNGLDKVPELASKAGLKVLLGIWIGRDRAKNVLLINHAVALANDHPGVVTSVIVGSEVLLRGEMTVSDLREFIRSARSRVHVPVTYADVWEFWLRYREVAADVDFVTVHFLPYWEDVPPRAEDAAAHVDEVRKQLTVAFPGKEILIGETGWPSQGRMREIAVASRINQARFIAEILERARTEKFRVNLFEAYDEPWKRRWEGTVGGYWGVFNASDRRLKYPAGIAIGNYPLWKWQMAGGLALCILVFATAGLALRRRSSSPRLASWMAVALSATTSGVLLGVSLDKLLYESFGFDGWLRQCALLAAAIAAPLLSTHALMSERPIPAFLDILGPSERRTQIFITTLLGVTLIAITLISVETALGLVFDGRWRDFPFAALTMAVVPFATLALLTHPRSGARPIAEVVFASLLAMAALYIGFNEGSANWQSLWTCAVYLLLGFTLVQAREGKSSEGKAFDGKASEDEASEPQSERWSNGASSQLR</sequence>
<feature type="transmembrane region" description="Helical" evidence="17">
    <location>
        <begin position="350"/>
        <end position="368"/>
    </location>
</feature>
<feature type="transmembrane region" description="Helical" evidence="17">
    <location>
        <begin position="318"/>
        <end position="338"/>
    </location>
</feature>
<evidence type="ECO:0000256" key="10">
    <source>
        <dbReference type="ARBA" id="ARBA00023277"/>
    </source>
</evidence>
<evidence type="ECO:0000256" key="11">
    <source>
        <dbReference type="ARBA" id="ARBA00023316"/>
    </source>
</evidence>
<dbReference type="InterPro" id="IPR017853">
    <property type="entry name" value="GH"/>
</dbReference>
<evidence type="ECO:0000256" key="9">
    <source>
        <dbReference type="ARBA" id="ARBA00023180"/>
    </source>
</evidence>
<evidence type="ECO:0000256" key="14">
    <source>
        <dbReference type="ARBA" id="ARBA00042373"/>
    </source>
</evidence>
<feature type="transmembrane region" description="Helical" evidence="17">
    <location>
        <begin position="457"/>
        <end position="476"/>
    </location>
</feature>
<evidence type="ECO:0000256" key="6">
    <source>
        <dbReference type="ARBA" id="ARBA00022729"/>
    </source>
</evidence>
<comment type="subcellular location">
    <subcellularLocation>
        <location evidence="2">Cell membrane</location>
    </subcellularLocation>
    <subcellularLocation>
        <location evidence="1">Secreted</location>
        <location evidence="1">Cell wall</location>
    </subcellularLocation>
</comment>
<keyword evidence="3" id="KW-1003">Cell membrane</keyword>
<evidence type="ECO:0000313" key="18">
    <source>
        <dbReference type="EMBL" id="SEB98956.1"/>
    </source>
</evidence>
<gene>
    <name evidence="18" type="ORF">SAMN05444171_0400</name>
</gene>
<evidence type="ECO:0000256" key="3">
    <source>
        <dbReference type="ARBA" id="ARBA00022475"/>
    </source>
</evidence>
<feature type="transmembrane region" description="Helical" evidence="17">
    <location>
        <begin position="509"/>
        <end position="527"/>
    </location>
</feature>
<keyword evidence="11" id="KW-0961">Cell wall biogenesis/degradation</keyword>
<evidence type="ECO:0000313" key="19">
    <source>
        <dbReference type="Proteomes" id="UP000183208"/>
    </source>
</evidence>
<dbReference type="GO" id="GO:0000272">
    <property type="term" value="P:polysaccharide catabolic process"/>
    <property type="evidence" value="ECO:0007669"/>
    <property type="project" value="UniProtKB-KW"/>
</dbReference>
<feature type="compositionally biased region" description="Basic and acidic residues" evidence="16">
    <location>
        <begin position="533"/>
        <end position="546"/>
    </location>
</feature>
<dbReference type="EMBL" id="FNTI01000001">
    <property type="protein sequence ID" value="SEB98956.1"/>
    <property type="molecule type" value="Genomic_DNA"/>
</dbReference>
<dbReference type="Proteomes" id="UP000183208">
    <property type="component" value="Unassembled WGS sequence"/>
</dbReference>
<evidence type="ECO:0000256" key="7">
    <source>
        <dbReference type="ARBA" id="ARBA00022801"/>
    </source>
</evidence>
<keyword evidence="8 17" id="KW-0472">Membrane</keyword>
<name>A0A1M7KNK5_9BRAD</name>
<feature type="transmembrane region" description="Helical" evidence="17">
    <location>
        <begin position="485"/>
        <end position="503"/>
    </location>
</feature>
<keyword evidence="7" id="KW-0378">Hydrolase</keyword>
<evidence type="ECO:0000256" key="12">
    <source>
        <dbReference type="ARBA" id="ARBA00023326"/>
    </source>
</evidence>
<feature type="transmembrane region" description="Helical" evidence="17">
    <location>
        <begin position="380"/>
        <end position="403"/>
    </location>
</feature>
<proteinExistence type="predicted"/>
<evidence type="ECO:0000256" key="17">
    <source>
        <dbReference type="SAM" id="Phobius"/>
    </source>
</evidence>
<evidence type="ECO:0000256" key="4">
    <source>
        <dbReference type="ARBA" id="ARBA00022512"/>
    </source>
</evidence>
<keyword evidence="17" id="KW-0812">Transmembrane</keyword>
<comment type="function">
    <text evidence="13">Glucanases play a role in cell expansion during growth, in cell-cell fusion during mating, and in spore release during sporulation. This enzyme may be involved in beta-glucan degradation. Active on laminarin and lichenan.</text>
</comment>
<keyword evidence="10" id="KW-0119">Carbohydrate metabolism</keyword>
<reference evidence="18 19" key="1">
    <citation type="submission" date="2016-10" db="EMBL/GenBank/DDBJ databases">
        <authorList>
            <person name="de Groot N.N."/>
        </authorList>
    </citation>
    <scope>NUCLEOTIDE SEQUENCE [LARGE SCALE GENOMIC DNA]</scope>
    <source>
        <strain evidence="18 19">GAS522</strain>
    </source>
</reference>
<dbReference type="PANTHER" id="PTHR16631:SF17">
    <property type="entry name" value="GLUCAN ENDO-1,3-BETA-GLUCOSIDASE BTGC"/>
    <property type="match status" value="1"/>
</dbReference>
<dbReference type="Gene3D" id="3.20.20.80">
    <property type="entry name" value="Glycosidases"/>
    <property type="match status" value="1"/>
</dbReference>
<evidence type="ECO:0000256" key="16">
    <source>
        <dbReference type="SAM" id="MobiDB-lite"/>
    </source>
</evidence>
<keyword evidence="12" id="KW-0624">Polysaccharide degradation</keyword>
<evidence type="ECO:0000256" key="2">
    <source>
        <dbReference type="ARBA" id="ARBA00004236"/>
    </source>
</evidence>
<organism evidence="18 19">
    <name type="scientific">Bradyrhizobium lablabi</name>
    <dbReference type="NCBI Taxonomy" id="722472"/>
    <lineage>
        <taxon>Bacteria</taxon>
        <taxon>Pseudomonadati</taxon>
        <taxon>Pseudomonadota</taxon>
        <taxon>Alphaproteobacteria</taxon>
        <taxon>Hyphomicrobiales</taxon>
        <taxon>Nitrobacteraceae</taxon>
        <taxon>Bradyrhizobium</taxon>
    </lineage>
</organism>
<evidence type="ECO:0000256" key="15">
    <source>
        <dbReference type="ARBA" id="ARBA00043078"/>
    </source>
</evidence>
<dbReference type="AlphaFoldDB" id="A0A1M7KNK5"/>
<protein>
    <recommendedName>
        <fullName evidence="15">Endo-1,3-beta-glucanase btgC</fullName>
    </recommendedName>
    <alternativeName>
        <fullName evidence="14">Laminarinase btgC</fullName>
    </alternativeName>
</protein>
<keyword evidence="9" id="KW-0325">Glycoprotein</keyword>
<dbReference type="Pfam" id="PF00332">
    <property type="entry name" value="Glyco_hydro_17"/>
    <property type="match status" value="1"/>
</dbReference>
<dbReference type="PANTHER" id="PTHR16631">
    <property type="entry name" value="GLUCAN 1,3-BETA-GLUCOSIDASE"/>
    <property type="match status" value="1"/>
</dbReference>
<feature type="transmembrane region" description="Helical" evidence="17">
    <location>
        <begin position="424"/>
        <end position="445"/>
    </location>
</feature>
<feature type="compositionally biased region" description="Polar residues" evidence="16">
    <location>
        <begin position="551"/>
        <end position="566"/>
    </location>
</feature>
<keyword evidence="5" id="KW-0964">Secreted</keyword>
<dbReference type="GO" id="GO:0005886">
    <property type="term" value="C:plasma membrane"/>
    <property type="evidence" value="ECO:0007669"/>
    <property type="project" value="UniProtKB-SubCell"/>
</dbReference>
<keyword evidence="4" id="KW-0134">Cell wall</keyword>
<keyword evidence="6" id="KW-0732">Signal</keyword>
<dbReference type="InterPro" id="IPR050732">
    <property type="entry name" value="Beta-glucan_modifiers"/>
</dbReference>